<evidence type="ECO:0000256" key="1">
    <source>
        <dbReference type="ARBA" id="ARBA00005696"/>
    </source>
</evidence>
<accession>A0A0C9R156</accession>
<keyword evidence="5" id="KW-0072">Autophagy</keyword>
<sequence length="203" mass="22455">MDGPGTLSWDEFLIDAKSLVRVSNEISDSWELRGDERAPGQAYLCRKAKTFISSNLAGALSGIYPQGLENYKIVDDPFEAKKVEDCPMCTEHHVLWSMSYGVPVLYFNAWISDFPGVNAVTVESIQNLVQQGVGYNELSQAMHPIEGTTFLQFHPCLSGELIQNTSMSKNKLVSWLSTVAPCALNLKLDPKYFNLTLEGNGKG</sequence>
<dbReference type="PANTHER" id="PTHR14957">
    <property type="entry name" value="UBIQUITIN-LIKE-CONJUGATING ENZYME ATG10"/>
    <property type="match status" value="1"/>
</dbReference>
<evidence type="ECO:0000256" key="5">
    <source>
        <dbReference type="ARBA" id="ARBA00023006"/>
    </source>
</evidence>
<dbReference type="GO" id="GO:0005829">
    <property type="term" value="C:cytosol"/>
    <property type="evidence" value="ECO:0007669"/>
    <property type="project" value="TreeGrafter"/>
</dbReference>
<dbReference type="GO" id="GO:0032446">
    <property type="term" value="P:protein modification by small protein conjugation"/>
    <property type="evidence" value="ECO:0007669"/>
    <property type="project" value="TreeGrafter"/>
</dbReference>
<dbReference type="Gene3D" id="3.30.1460.50">
    <property type="match status" value="1"/>
</dbReference>
<dbReference type="AlphaFoldDB" id="A0A0C9R156"/>
<dbReference type="GO" id="GO:0000045">
    <property type="term" value="P:autophagosome assembly"/>
    <property type="evidence" value="ECO:0007669"/>
    <property type="project" value="TreeGrafter"/>
</dbReference>
<evidence type="ECO:0000256" key="3">
    <source>
        <dbReference type="ARBA" id="ARBA00022679"/>
    </source>
</evidence>
<keyword evidence="3" id="KW-0808">Transferase</keyword>
<evidence type="ECO:0000256" key="2">
    <source>
        <dbReference type="ARBA" id="ARBA00021099"/>
    </source>
</evidence>
<proteinExistence type="inferred from homology"/>
<dbReference type="GO" id="GO:0061651">
    <property type="term" value="F:Atg12 conjugating enzyme activity"/>
    <property type="evidence" value="ECO:0007669"/>
    <property type="project" value="TreeGrafter"/>
</dbReference>
<gene>
    <name evidence="7" type="primary">Atg10</name>
    <name evidence="7" type="ORF">g.58644</name>
</gene>
<reference evidence="7" key="1">
    <citation type="submission" date="2015-01" db="EMBL/GenBank/DDBJ databases">
        <title>Transcriptome Assembly of Fopius arisanus.</title>
        <authorList>
            <person name="Geib S."/>
        </authorList>
    </citation>
    <scope>NUCLEOTIDE SEQUENCE</scope>
</reference>
<evidence type="ECO:0000256" key="6">
    <source>
        <dbReference type="ARBA" id="ARBA00029833"/>
    </source>
</evidence>
<dbReference type="Pfam" id="PF03987">
    <property type="entry name" value="Autophagy_act_C"/>
    <property type="match status" value="1"/>
</dbReference>
<dbReference type="InterPro" id="IPR007135">
    <property type="entry name" value="Atg3/Atg10"/>
</dbReference>
<evidence type="ECO:0000313" key="7">
    <source>
        <dbReference type="EMBL" id="JAG79646.1"/>
    </source>
</evidence>
<protein>
    <recommendedName>
        <fullName evidence="2">Ubiquitin-like-conjugating enzyme ATG10</fullName>
    </recommendedName>
    <alternativeName>
        <fullName evidence="6">Autophagy-related protein 10</fullName>
    </alternativeName>
</protein>
<evidence type="ECO:0000256" key="4">
    <source>
        <dbReference type="ARBA" id="ARBA00022786"/>
    </source>
</evidence>
<keyword evidence="4" id="KW-0833">Ubl conjugation pathway</keyword>
<organism evidence="7">
    <name type="scientific">Fopius arisanus</name>
    <dbReference type="NCBI Taxonomy" id="64838"/>
    <lineage>
        <taxon>Eukaryota</taxon>
        <taxon>Metazoa</taxon>
        <taxon>Ecdysozoa</taxon>
        <taxon>Arthropoda</taxon>
        <taxon>Hexapoda</taxon>
        <taxon>Insecta</taxon>
        <taxon>Pterygota</taxon>
        <taxon>Neoptera</taxon>
        <taxon>Endopterygota</taxon>
        <taxon>Hymenoptera</taxon>
        <taxon>Apocrita</taxon>
        <taxon>Ichneumonoidea</taxon>
        <taxon>Braconidae</taxon>
        <taxon>Opiinae</taxon>
        <taxon>Fopius</taxon>
    </lineage>
</organism>
<dbReference type="PANTHER" id="PTHR14957:SF1">
    <property type="entry name" value="UBIQUITIN-LIKE-CONJUGATING ENZYME ATG10"/>
    <property type="match status" value="1"/>
</dbReference>
<name>A0A0C9R156_9HYME</name>
<dbReference type="EMBL" id="GBYB01009879">
    <property type="protein sequence ID" value="JAG79646.1"/>
    <property type="molecule type" value="Transcribed_RNA"/>
</dbReference>
<dbReference type="GO" id="GO:0000422">
    <property type="term" value="P:autophagy of mitochondrion"/>
    <property type="evidence" value="ECO:0007669"/>
    <property type="project" value="TreeGrafter"/>
</dbReference>
<comment type="similarity">
    <text evidence="1">Belongs to the ATG10 family.</text>
</comment>